<name>A0A0A9ATF2_ARUDO</name>
<dbReference type="EMBL" id="GBRH01242876">
    <property type="protein sequence ID" value="JAD55019.1"/>
    <property type="molecule type" value="Transcribed_RNA"/>
</dbReference>
<organism evidence="1">
    <name type="scientific">Arundo donax</name>
    <name type="common">Giant reed</name>
    <name type="synonym">Donax arundinaceus</name>
    <dbReference type="NCBI Taxonomy" id="35708"/>
    <lineage>
        <taxon>Eukaryota</taxon>
        <taxon>Viridiplantae</taxon>
        <taxon>Streptophyta</taxon>
        <taxon>Embryophyta</taxon>
        <taxon>Tracheophyta</taxon>
        <taxon>Spermatophyta</taxon>
        <taxon>Magnoliopsida</taxon>
        <taxon>Liliopsida</taxon>
        <taxon>Poales</taxon>
        <taxon>Poaceae</taxon>
        <taxon>PACMAD clade</taxon>
        <taxon>Arundinoideae</taxon>
        <taxon>Arundineae</taxon>
        <taxon>Arundo</taxon>
    </lineage>
</organism>
<proteinExistence type="predicted"/>
<dbReference type="AlphaFoldDB" id="A0A0A9ATF2"/>
<reference evidence="1" key="2">
    <citation type="journal article" date="2015" name="Data Brief">
        <title>Shoot transcriptome of the giant reed, Arundo donax.</title>
        <authorList>
            <person name="Barrero R.A."/>
            <person name="Guerrero F.D."/>
            <person name="Moolhuijzen P."/>
            <person name="Goolsby J.A."/>
            <person name="Tidwell J."/>
            <person name="Bellgard S.E."/>
            <person name="Bellgard M.I."/>
        </authorList>
    </citation>
    <scope>NUCLEOTIDE SEQUENCE</scope>
    <source>
        <tissue evidence="1">Shoot tissue taken approximately 20 cm above the soil surface</tissue>
    </source>
</reference>
<reference evidence="1" key="1">
    <citation type="submission" date="2014-09" db="EMBL/GenBank/DDBJ databases">
        <authorList>
            <person name="Magalhaes I.L.F."/>
            <person name="Oliveira U."/>
            <person name="Santos F.R."/>
            <person name="Vidigal T.H.D.A."/>
            <person name="Brescovit A.D."/>
            <person name="Santos A.J."/>
        </authorList>
    </citation>
    <scope>NUCLEOTIDE SEQUENCE</scope>
    <source>
        <tissue evidence="1">Shoot tissue taken approximately 20 cm above the soil surface</tissue>
    </source>
</reference>
<evidence type="ECO:0000313" key="1">
    <source>
        <dbReference type="EMBL" id="JAD55019.1"/>
    </source>
</evidence>
<protein>
    <submittedName>
        <fullName evidence="1">Uncharacterized protein</fullName>
    </submittedName>
</protein>
<accession>A0A0A9ATF2</accession>
<sequence length="26" mass="3018">MDYTELCSGSEPFPRRAETMNIYHLG</sequence>